<dbReference type="AlphaFoldDB" id="A0A2M8W0R1"/>
<sequence length="223" mass="24183">MRTALALICLAAPAAAQDAPGTFNVPAGCTAYLTVQSESCQVNHHFTCQGDPEGHQRRVSLDERGVTYAGVIDNETQWISSFHVMSGHREVLESDPAEPASLSDLIESGVDDYDFRTLSDEIGTTRYVGQDTLTGREITIDGVTLAETTYDITAFDEAGNEVWSSKGREFISRNWRMFLSGTGMVTTSEGAFEQSNRPVEFIYPGEPGFLSSSPKHGCGIAIS</sequence>
<dbReference type="RefSeq" id="WP_100369508.1">
    <property type="nucleotide sequence ID" value="NZ_PGTY01000004.1"/>
</dbReference>
<protein>
    <submittedName>
        <fullName evidence="2">Uncharacterized protein</fullName>
    </submittedName>
</protein>
<keyword evidence="1" id="KW-0732">Signal</keyword>
<dbReference type="OrthoDB" id="7844595at2"/>
<gene>
    <name evidence="2" type="ORF">BC777_3569</name>
</gene>
<reference evidence="2 3" key="1">
    <citation type="submission" date="2017-11" db="EMBL/GenBank/DDBJ databases">
        <title>Genomic Encyclopedia of Archaeal and Bacterial Type Strains, Phase II (KMG-II): From Individual Species to Whole Genera.</title>
        <authorList>
            <person name="Goeker M."/>
        </authorList>
    </citation>
    <scope>NUCLEOTIDE SEQUENCE [LARGE SCALE GENOMIC DNA]</scope>
    <source>
        <strain evidence="2 3">DSM 29128</strain>
    </source>
</reference>
<keyword evidence="3" id="KW-1185">Reference proteome</keyword>
<accession>A0A2M8W0R1</accession>
<feature type="signal peptide" evidence="1">
    <location>
        <begin position="1"/>
        <end position="16"/>
    </location>
</feature>
<feature type="chain" id="PRO_5014670246" evidence="1">
    <location>
        <begin position="17"/>
        <end position="223"/>
    </location>
</feature>
<proteinExistence type="predicted"/>
<comment type="caution">
    <text evidence="2">The sequence shown here is derived from an EMBL/GenBank/DDBJ whole genome shotgun (WGS) entry which is preliminary data.</text>
</comment>
<organism evidence="2 3">
    <name type="scientific">Yoonia maricola</name>
    <dbReference type="NCBI Taxonomy" id="420999"/>
    <lineage>
        <taxon>Bacteria</taxon>
        <taxon>Pseudomonadati</taxon>
        <taxon>Pseudomonadota</taxon>
        <taxon>Alphaproteobacteria</taxon>
        <taxon>Rhodobacterales</taxon>
        <taxon>Paracoccaceae</taxon>
        <taxon>Yoonia</taxon>
    </lineage>
</organism>
<evidence type="ECO:0000313" key="3">
    <source>
        <dbReference type="Proteomes" id="UP000228531"/>
    </source>
</evidence>
<dbReference type="EMBL" id="PGTY01000004">
    <property type="protein sequence ID" value="PJI84508.1"/>
    <property type="molecule type" value="Genomic_DNA"/>
</dbReference>
<evidence type="ECO:0000313" key="2">
    <source>
        <dbReference type="EMBL" id="PJI84508.1"/>
    </source>
</evidence>
<evidence type="ECO:0000256" key="1">
    <source>
        <dbReference type="SAM" id="SignalP"/>
    </source>
</evidence>
<name>A0A2M8W0R1_9RHOB</name>
<dbReference type="Proteomes" id="UP000228531">
    <property type="component" value="Unassembled WGS sequence"/>
</dbReference>